<evidence type="ECO:0000256" key="3">
    <source>
        <dbReference type="ARBA" id="ARBA00023125"/>
    </source>
</evidence>
<dbReference type="InterPro" id="IPR036390">
    <property type="entry name" value="WH_DNA-bd_sf"/>
</dbReference>
<dbReference type="AlphaFoldDB" id="A0A3S2US08"/>
<proteinExistence type="inferred from homology"/>
<feature type="domain" description="HTH lysR-type" evidence="5">
    <location>
        <begin position="9"/>
        <end position="66"/>
    </location>
</feature>
<protein>
    <submittedName>
        <fullName evidence="6">LysR family transcriptional regulator</fullName>
    </submittedName>
</protein>
<dbReference type="SUPFAM" id="SSF53850">
    <property type="entry name" value="Periplasmic binding protein-like II"/>
    <property type="match status" value="1"/>
</dbReference>
<name>A0A3S2US08_9BURK</name>
<dbReference type="Pfam" id="PF03466">
    <property type="entry name" value="LysR_substrate"/>
    <property type="match status" value="1"/>
</dbReference>
<dbReference type="Pfam" id="PF00126">
    <property type="entry name" value="HTH_1"/>
    <property type="match status" value="1"/>
</dbReference>
<dbReference type="GO" id="GO:0000976">
    <property type="term" value="F:transcription cis-regulatory region binding"/>
    <property type="evidence" value="ECO:0007669"/>
    <property type="project" value="TreeGrafter"/>
</dbReference>
<evidence type="ECO:0000313" key="6">
    <source>
        <dbReference type="EMBL" id="RVT53723.1"/>
    </source>
</evidence>
<evidence type="ECO:0000256" key="1">
    <source>
        <dbReference type="ARBA" id="ARBA00009437"/>
    </source>
</evidence>
<dbReference type="InterPro" id="IPR036388">
    <property type="entry name" value="WH-like_DNA-bd_sf"/>
</dbReference>
<dbReference type="PANTHER" id="PTHR30126">
    <property type="entry name" value="HTH-TYPE TRANSCRIPTIONAL REGULATOR"/>
    <property type="match status" value="1"/>
</dbReference>
<dbReference type="Gene3D" id="1.10.10.10">
    <property type="entry name" value="Winged helix-like DNA-binding domain superfamily/Winged helix DNA-binding domain"/>
    <property type="match status" value="1"/>
</dbReference>
<dbReference type="Proteomes" id="UP000288178">
    <property type="component" value="Unassembled WGS sequence"/>
</dbReference>
<keyword evidence="3" id="KW-0238">DNA-binding</keyword>
<evidence type="ECO:0000256" key="2">
    <source>
        <dbReference type="ARBA" id="ARBA00023015"/>
    </source>
</evidence>
<keyword evidence="7" id="KW-1185">Reference proteome</keyword>
<sequence>MKTDVAAPPPWDQLASWIAVVETGSVSAAARRAGLSQAGVSQHVRALEQRLGSELLDRGTRPARVTASGHRLYEHALDLLQRAHEMDEGVRSLSRSARSAVRLGCVDSFAATLGPQLVRGLFDRVQRLQLLSGLVPDLQQRFAERRLDLLITTTEPTGQAGVDALPLLAERFVLVLPPARSLRGLRSLQALGADLPFLAYSTRSMIGAQVDAYLRRHDPGLARRYEFDATDPLLSLVAAGLGFGLTTPLCLWQSRHHAQAVQVLPLSTLRRDGEPYPLLERRFWLASRAGELGRLPAETAALVRVAARELKRELQPALGLEPAALVALPESRRNGG</sequence>
<dbReference type="PRINTS" id="PR00039">
    <property type="entry name" value="HTHLYSR"/>
</dbReference>
<comment type="similarity">
    <text evidence="1">Belongs to the LysR transcriptional regulatory family.</text>
</comment>
<gene>
    <name evidence="6" type="ORF">ENE75_02185</name>
</gene>
<organism evidence="6 7">
    <name type="scientific">Rubrivivax albus</name>
    <dbReference type="NCBI Taxonomy" id="2499835"/>
    <lineage>
        <taxon>Bacteria</taxon>
        <taxon>Pseudomonadati</taxon>
        <taxon>Pseudomonadota</taxon>
        <taxon>Betaproteobacteria</taxon>
        <taxon>Burkholderiales</taxon>
        <taxon>Sphaerotilaceae</taxon>
        <taxon>Rubrivivax</taxon>
    </lineage>
</organism>
<dbReference type="EMBL" id="SACT01000001">
    <property type="protein sequence ID" value="RVT53723.1"/>
    <property type="molecule type" value="Genomic_DNA"/>
</dbReference>
<evidence type="ECO:0000313" key="7">
    <source>
        <dbReference type="Proteomes" id="UP000288178"/>
    </source>
</evidence>
<dbReference type="InterPro" id="IPR005119">
    <property type="entry name" value="LysR_subst-bd"/>
</dbReference>
<dbReference type="InterPro" id="IPR000847">
    <property type="entry name" value="LysR_HTH_N"/>
</dbReference>
<dbReference type="SUPFAM" id="SSF46785">
    <property type="entry name" value="Winged helix' DNA-binding domain"/>
    <property type="match status" value="1"/>
</dbReference>
<dbReference type="GO" id="GO:0003700">
    <property type="term" value="F:DNA-binding transcription factor activity"/>
    <property type="evidence" value="ECO:0007669"/>
    <property type="project" value="InterPro"/>
</dbReference>
<keyword evidence="4" id="KW-0804">Transcription</keyword>
<dbReference type="PANTHER" id="PTHR30126:SF39">
    <property type="entry name" value="HTH-TYPE TRANSCRIPTIONAL REGULATOR CYSL"/>
    <property type="match status" value="1"/>
</dbReference>
<evidence type="ECO:0000256" key="4">
    <source>
        <dbReference type="ARBA" id="ARBA00023163"/>
    </source>
</evidence>
<dbReference type="FunFam" id="1.10.10.10:FF:000001">
    <property type="entry name" value="LysR family transcriptional regulator"/>
    <property type="match status" value="1"/>
</dbReference>
<dbReference type="CDD" id="cd05466">
    <property type="entry name" value="PBP2_LTTR_substrate"/>
    <property type="match status" value="1"/>
</dbReference>
<keyword evidence="2" id="KW-0805">Transcription regulation</keyword>
<evidence type="ECO:0000259" key="5">
    <source>
        <dbReference type="PROSITE" id="PS50931"/>
    </source>
</evidence>
<accession>A0A3S2US08</accession>
<dbReference type="PROSITE" id="PS50931">
    <property type="entry name" value="HTH_LYSR"/>
    <property type="match status" value="1"/>
</dbReference>
<reference evidence="6 7" key="1">
    <citation type="submission" date="2019-01" db="EMBL/GenBank/DDBJ databases">
        <authorList>
            <person name="Chen W.-M."/>
        </authorList>
    </citation>
    <scope>NUCLEOTIDE SEQUENCE [LARGE SCALE GENOMIC DNA]</scope>
    <source>
        <strain evidence="6 7">ICH-3</strain>
    </source>
</reference>
<dbReference type="RefSeq" id="WP_128195171.1">
    <property type="nucleotide sequence ID" value="NZ_SACT01000001.1"/>
</dbReference>
<dbReference type="Gene3D" id="3.40.190.10">
    <property type="entry name" value="Periplasmic binding protein-like II"/>
    <property type="match status" value="2"/>
</dbReference>
<dbReference type="OrthoDB" id="6113677at2"/>
<comment type="caution">
    <text evidence="6">The sequence shown here is derived from an EMBL/GenBank/DDBJ whole genome shotgun (WGS) entry which is preliminary data.</text>
</comment>